<dbReference type="PANTHER" id="PTHR43791">
    <property type="entry name" value="PERMEASE-RELATED"/>
    <property type="match status" value="1"/>
</dbReference>
<evidence type="ECO:0000313" key="8">
    <source>
        <dbReference type="Proteomes" id="UP001216150"/>
    </source>
</evidence>
<reference evidence="7 8" key="1">
    <citation type="journal article" date="2023" name="IMA Fungus">
        <title>Comparative genomic study of the Penicillium genus elucidates a diverse pangenome and 15 lateral gene transfer events.</title>
        <authorList>
            <person name="Petersen C."/>
            <person name="Sorensen T."/>
            <person name="Nielsen M.R."/>
            <person name="Sondergaard T.E."/>
            <person name="Sorensen J.L."/>
            <person name="Fitzpatrick D.A."/>
            <person name="Frisvad J.C."/>
            <person name="Nielsen K.L."/>
        </authorList>
    </citation>
    <scope>NUCLEOTIDE SEQUENCE [LARGE SCALE GENOMIC DNA]</scope>
    <source>
        <strain evidence="7 8">IBT 29057</strain>
    </source>
</reference>
<dbReference type="InterPro" id="IPR036259">
    <property type="entry name" value="MFS_trans_sf"/>
</dbReference>
<keyword evidence="3 6" id="KW-0812">Transmembrane</keyword>
<name>A0AAD6E3T6_9EURO</name>
<evidence type="ECO:0000256" key="6">
    <source>
        <dbReference type="SAM" id="Phobius"/>
    </source>
</evidence>
<accession>A0AAD6E3T6</accession>
<evidence type="ECO:0000256" key="5">
    <source>
        <dbReference type="ARBA" id="ARBA00023136"/>
    </source>
</evidence>
<organism evidence="7 8">
    <name type="scientific">Penicillium hetheringtonii</name>
    <dbReference type="NCBI Taxonomy" id="911720"/>
    <lineage>
        <taxon>Eukaryota</taxon>
        <taxon>Fungi</taxon>
        <taxon>Dikarya</taxon>
        <taxon>Ascomycota</taxon>
        <taxon>Pezizomycotina</taxon>
        <taxon>Eurotiomycetes</taxon>
        <taxon>Eurotiomycetidae</taxon>
        <taxon>Eurotiales</taxon>
        <taxon>Aspergillaceae</taxon>
        <taxon>Penicillium</taxon>
    </lineage>
</organism>
<evidence type="ECO:0000256" key="4">
    <source>
        <dbReference type="ARBA" id="ARBA00022989"/>
    </source>
</evidence>
<keyword evidence="8" id="KW-1185">Reference proteome</keyword>
<dbReference type="Proteomes" id="UP001216150">
    <property type="component" value="Unassembled WGS sequence"/>
</dbReference>
<gene>
    <name evidence="7" type="ORF">N7450_001044</name>
</gene>
<evidence type="ECO:0000256" key="2">
    <source>
        <dbReference type="ARBA" id="ARBA00022448"/>
    </source>
</evidence>
<dbReference type="Gene3D" id="1.20.1250.20">
    <property type="entry name" value="MFS general substrate transporter like domains"/>
    <property type="match status" value="1"/>
</dbReference>
<feature type="transmembrane region" description="Helical" evidence="6">
    <location>
        <begin position="67"/>
        <end position="88"/>
    </location>
</feature>
<protein>
    <recommendedName>
        <fullName evidence="9">Major facilitator superfamily (MFS) profile domain-containing protein</fullName>
    </recommendedName>
</protein>
<feature type="transmembrane region" description="Helical" evidence="6">
    <location>
        <begin position="187"/>
        <end position="207"/>
    </location>
</feature>
<dbReference type="SUPFAM" id="SSF103473">
    <property type="entry name" value="MFS general substrate transporter"/>
    <property type="match status" value="1"/>
</dbReference>
<evidence type="ECO:0008006" key="9">
    <source>
        <dbReference type="Google" id="ProtNLM"/>
    </source>
</evidence>
<proteinExistence type="predicted"/>
<evidence type="ECO:0000256" key="1">
    <source>
        <dbReference type="ARBA" id="ARBA00004141"/>
    </source>
</evidence>
<keyword evidence="4 6" id="KW-1133">Transmembrane helix</keyword>
<feature type="transmembrane region" description="Helical" evidence="6">
    <location>
        <begin position="155"/>
        <end position="175"/>
    </location>
</feature>
<keyword evidence="5 6" id="KW-0472">Membrane</keyword>
<evidence type="ECO:0000313" key="7">
    <source>
        <dbReference type="EMBL" id="KAJ5599977.1"/>
    </source>
</evidence>
<feature type="transmembrane region" description="Helical" evidence="6">
    <location>
        <begin position="95"/>
        <end position="114"/>
    </location>
</feature>
<keyword evidence="2" id="KW-0813">Transport</keyword>
<dbReference type="AlphaFoldDB" id="A0AAD6E3T6"/>
<feature type="transmembrane region" description="Helical" evidence="6">
    <location>
        <begin position="30"/>
        <end position="55"/>
    </location>
</feature>
<dbReference type="EMBL" id="JAQJAC010000001">
    <property type="protein sequence ID" value="KAJ5599977.1"/>
    <property type="molecule type" value="Genomic_DNA"/>
</dbReference>
<dbReference type="GO" id="GO:0022857">
    <property type="term" value="F:transmembrane transporter activity"/>
    <property type="evidence" value="ECO:0007669"/>
    <property type="project" value="TreeGrafter"/>
</dbReference>
<comment type="caution">
    <text evidence="7">The sequence shown here is derived from an EMBL/GenBank/DDBJ whole genome shotgun (WGS) entry which is preliminary data.</text>
</comment>
<comment type="subcellular location">
    <subcellularLocation>
        <location evidence="1">Membrane</location>
        <topology evidence="1">Multi-pass membrane protein</topology>
    </subcellularLocation>
</comment>
<sequence length="246" mass="27394">MQRLKAETEGGDQTNFSIPQLKETVRDIRAYLSFLFGVLITLPSPVIAFASLIIYSLGYSNFETMLYTSPAGAVQIIFVWVGIFLCFLWPNRRCAIIISLTIIPLTGIILLFVLPLSSGWGMIAASWLASVISNIFSILLSLYASNTRGNTKKAIINALFFVGYALGAICGPLLWNAENAPRYRSGLILALISWIVFIPTVVVYWYVCAHENKHRSRVEVDPCQCAAGPTGRDLTDKEDMHFRYTL</sequence>
<dbReference type="PANTHER" id="PTHR43791:SF103">
    <property type="entry name" value="MAJOR FACILITATOR SUPERFAMILY (MFS) PROFILE DOMAIN-CONTAINING PROTEIN-RELATED"/>
    <property type="match status" value="1"/>
</dbReference>
<feature type="transmembrane region" description="Helical" evidence="6">
    <location>
        <begin position="120"/>
        <end position="143"/>
    </location>
</feature>
<evidence type="ECO:0000256" key="3">
    <source>
        <dbReference type="ARBA" id="ARBA00022692"/>
    </source>
</evidence>
<dbReference type="GO" id="GO:0016020">
    <property type="term" value="C:membrane"/>
    <property type="evidence" value="ECO:0007669"/>
    <property type="project" value="UniProtKB-SubCell"/>
</dbReference>